<sequence length="1747" mass="184160">MKSIFSFLNSVTFFSNKKFVCFFFYLVISINYSTAQTTIISPTGDGGFETGTTFVANGWTAVGSTNSGRNQWVCNTGATVGFSGNQCAYVSNNTAGVPPPHSYTLSTNRVAHFYRNFTVPAGETTITLSFSWIVQGETGQDYMRVWIVPTSVTPTYANPTVASGTAPTGNVQVGGNFVSQGTWTTSSFTLPTAYAGTTVRLIFEWTNNNSLGTMPPAAVDNISLTSSAPTACAAPSQATAYTPGTKTSTTLPATFTGSANEYLVIQSTSSIPPSQPVNGTTYSAANIATLGSGLTFIQSSSSTSIPGTGLNGNTQYYYYIFAYNNTSCSGGPVYNASGPLTGNGITCPAIPNSVTVSGTTASGFTLNWATPTGGSASALTYTVQITTDAGYTSNVAGSPFTVLAPTVIQAISGLSASTTYYYRIVASNGCNSAYVSSNTTTSAANPCSSAIALACGTSDLAGTTVGSTSFAYTAGCDPSSYGKWFTFVGDGNQTTITSIGTGGFDQEMTIASGSCGSLSNISCHDVGGSNGTETATFTTVSGTTYYVYIAYWFSGGTNTDVGTFTISRTCTTPPPPLSNDEPCNAISLTVSSSCSYTTYTTAGASSTSGVTAPGCASYSGGDVWFTAVVPANGILVIDTTSGVMTDSGMAVYSGTCSGLTLIECDDDDGTGLMSYLSMSGLTAGSTIYIRVWEFGNDNNGTFGICVTSPVPPTNDNCSGVSTLTVNSGENCLSSTSGTTFGATQSQVGCSGTADDDVWYQFTANGTRQTITVTPGTASNMVFQVFSGSCGSLTSLACINTTTGSNAETTTLTGLTFGVTYFVRVYTDGITLPGTFTICVTTPCALGSGTGTTSLSCPNVLAGGLGLNGADPATINCSAPTCVDLEATYLQMYQTTSYTVSSIPYNPPYQFSCLANPVSVNTDDVWSPVVTLPFNFCFYGNSYSSCIIGSNGMLSFNTANAGGGSGYSFSNDLPSTTGALFANTIYGVYHDIDPSVGGKVGYELITLNTGCRALVASWSDVPMFSDNSILYTGMMVLYENSNIIDIYIKEKNIDNNNVSPWNGGNAIVGIQNAAGTAAVVAPNRNGLSTNWTASSEAWRFTPSGPSIASIKWFEGSGTAGTQLSTSNVLNVCPFITTTYTAEVTYTLCNGTTIKLTDETTVTVTNGKVWNGSVDTDWNKPANWTPNTSIPNGTDCVLIPNTINKPLVSGSSYNALAGTLTVFANAQLTINSNNSITVTDWVNVQNNGTFLINNSASLVQINNVANTGNIVYKRDAFVRSLDFVYWSSPVAGFNVSNIASPLTAWGIYKWNTTITNPNGGQGNWENAAGNIMIPGKGYIASGPSSFSSSVAATLNGVFTGVPNNGNITIPIERGNDVNTALHYGTNGAEITNYSDNWNLLGNPYPSAIRGSQFLYDNNTKIMGNIRLWTHGTLPAVIASPFYDTFVYNYSPGDYLTYNFTGTSCCPLAAADLFIGSGQGFFVQMIDGTATTDSITFTNSLRNYTYSNSSFYRFANSAENSNGNNVENLERNRMWLDIISANEQTDRTLIGYVQEATMGDDNFFDCKTQNSGSTQIFSLIDNGLYTIQGRSLPFDINDEVPIGVNAPTSGDYSIALAAIDGLFNYQDIYLKDNLLNITHNLKTNPYQFNVANGLIKDRFKIVYLNNSLSNPEFAFDNNVKIIIKDNVSISSNNLLMESIVVFNVLGQKLDTYNNLNTNYFTLSNLRKNNAGLLLKIKLQTGETVIRKVIY</sequence>
<comment type="caution">
    <text evidence="3">The sequence shown here is derived from an EMBL/GenBank/DDBJ whole genome shotgun (WGS) entry which is preliminary data.</text>
</comment>
<dbReference type="InterPro" id="IPR000998">
    <property type="entry name" value="MAM_dom"/>
</dbReference>
<organism evidence="3 4">
    <name type="scientific">Flavobacterium buctense</name>
    <dbReference type="NCBI Taxonomy" id="1648146"/>
    <lineage>
        <taxon>Bacteria</taxon>
        <taxon>Pseudomonadati</taxon>
        <taxon>Bacteroidota</taxon>
        <taxon>Flavobacteriia</taxon>
        <taxon>Flavobacteriales</taxon>
        <taxon>Flavobacteriaceae</taxon>
        <taxon>Flavobacterium</taxon>
    </lineage>
</organism>
<dbReference type="InterPro" id="IPR056600">
    <property type="entry name" value="GBD_T9SS_assoc"/>
</dbReference>
<dbReference type="Gene3D" id="2.60.40.10">
    <property type="entry name" value="Immunoglobulins"/>
    <property type="match status" value="1"/>
</dbReference>
<feature type="domain" description="Fibronectin type-III" evidence="2">
    <location>
        <begin position="350"/>
        <end position="446"/>
    </location>
</feature>
<dbReference type="RefSeq" id="WP_187659805.1">
    <property type="nucleotide sequence ID" value="NZ_JACTAB010000002.1"/>
</dbReference>
<feature type="domain" description="MAM" evidence="1">
    <location>
        <begin position="44"/>
        <end position="234"/>
    </location>
</feature>
<dbReference type="PROSITE" id="PS50853">
    <property type="entry name" value="FN3"/>
    <property type="match status" value="1"/>
</dbReference>
<gene>
    <name evidence="3" type="ORF">WMW71_08875</name>
</gene>
<dbReference type="InterPro" id="IPR036116">
    <property type="entry name" value="FN3_sf"/>
</dbReference>
<proteinExistence type="predicted"/>
<dbReference type="InterPro" id="IPR003961">
    <property type="entry name" value="FN3_dom"/>
</dbReference>
<evidence type="ECO:0000259" key="1">
    <source>
        <dbReference type="PROSITE" id="PS50060"/>
    </source>
</evidence>
<dbReference type="CDD" id="cd00063">
    <property type="entry name" value="FN3"/>
    <property type="match status" value="1"/>
</dbReference>
<protein>
    <recommendedName>
        <fullName evidence="5">Fibronectin type-III domain-containing protein</fullName>
    </recommendedName>
</protein>
<reference evidence="3 4" key="1">
    <citation type="submission" date="2024-04" db="EMBL/GenBank/DDBJ databases">
        <title>draft genome sequnece of Flavobacterium buctense JCM 30750.</title>
        <authorList>
            <person name="Kim D.-U."/>
        </authorList>
    </citation>
    <scope>NUCLEOTIDE SEQUENCE [LARGE SCALE GENOMIC DNA]</scope>
    <source>
        <strain evidence="3 4">JCM 30750</strain>
    </source>
</reference>
<keyword evidence="4" id="KW-1185">Reference proteome</keyword>
<evidence type="ECO:0008006" key="5">
    <source>
        <dbReference type="Google" id="ProtNLM"/>
    </source>
</evidence>
<evidence type="ECO:0000259" key="2">
    <source>
        <dbReference type="PROSITE" id="PS50853"/>
    </source>
</evidence>
<dbReference type="SMART" id="SM00060">
    <property type="entry name" value="FN3"/>
    <property type="match status" value="3"/>
</dbReference>
<evidence type="ECO:0000313" key="4">
    <source>
        <dbReference type="Proteomes" id="UP001491349"/>
    </source>
</evidence>
<dbReference type="SUPFAM" id="SSF49265">
    <property type="entry name" value="Fibronectin type III"/>
    <property type="match status" value="1"/>
</dbReference>
<evidence type="ECO:0000313" key="3">
    <source>
        <dbReference type="EMBL" id="MEK8180451.1"/>
    </source>
</evidence>
<dbReference type="EMBL" id="JBBPCB010000005">
    <property type="protein sequence ID" value="MEK8180451.1"/>
    <property type="molecule type" value="Genomic_DNA"/>
</dbReference>
<name>A0ABU9E3D1_9FLAO</name>
<dbReference type="Pfam" id="PF23759">
    <property type="entry name" value="GBD_T9SS_assoc"/>
    <property type="match status" value="2"/>
</dbReference>
<dbReference type="PROSITE" id="PS50060">
    <property type="entry name" value="MAM_2"/>
    <property type="match status" value="1"/>
</dbReference>
<accession>A0ABU9E3D1</accession>
<dbReference type="InterPro" id="IPR013783">
    <property type="entry name" value="Ig-like_fold"/>
</dbReference>
<dbReference type="Proteomes" id="UP001491349">
    <property type="component" value="Unassembled WGS sequence"/>
</dbReference>